<keyword evidence="6" id="KW-0234">DNA repair</keyword>
<evidence type="ECO:0000256" key="7">
    <source>
        <dbReference type="ARBA" id="ARBA00023239"/>
    </source>
</evidence>
<evidence type="ECO:0000256" key="9">
    <source>
        <dbReference type="ARBA" id="ARBA00023268"/>
    </source>
</evidence>
<dbReference type="EMBL" id="OB660067">
    <property type="protein sequence ID" value="CAD7222507.1"/>
    <property type="molecule type" value="Genomic_DNA"/>
</dbReference>
<comment type="catalytic activity">
    <reaction evidence="11">
        <text>2'-deoxyribonucleotide-(2'-deoxyribose 5'-phosphate)-2'-deoxyribonucleotide-DNA = a 3'-end 2'-deoxyribonucleotide-(2,3-dehydro-2,3-deoxyribose 5'-phosphate)-DNA + a 5'-end 5'-phospho-2'-deoxyribonucleoside-DNA + H(+)</text>
        <dbReference type="Rhea" id="RHEA:66592"/>
        <dbReference type="Rhea" id="RHEA-COMP:13180"/>
        <dbReference type="Rhea" id="RHEA-COMP:16897"/>
        <dbReference type="Rhea" id="RHEA-COMP:17067"/>
        <dbReference type="ChEBI" id="CHEBI:15378"/>
        <dbReference type="ChEBI" id="CHEBI:136412"/>
        <dbReference type="ChEBI" id="CHEBI:157695"/>
        <dbReference type="ChEBI" id="CHEBI:167181"/>
        <dbReference type="EC" id="4.2.99.18"/>
    </reaction>
</comment>
<dbReference type="Gene3D" id="3.30.310.40">
    <property type="match status" value="1"/>
</dbReference>
<dbReference type="SMART" id="SM00478">
    <property type="entry name" value="ENDO3c"/>
    <property type="match status" value="1"/>
</dbReference>
<dbReference type="GO" id="GO:0140078">
    <property type="term" value="F:class I DNA-(apurinic or apyrimidinic site) endonuclease activity"/>
    <property type="evidence" value="ECO:0007669"/>
    <property type="project" value="UniProtKB-EC"/>
</dbReference>
<keyword evidence="4" id="KW-0227">DNA damage</keyword>
<dbReference type="GO" id="GO:0005634">
    <property type="term" value="C:nucleus"/>
    <property type="evidence" value="ECO:0007669"/>
    <property type="project" value="UniProtKB-SubCell"/>
</dbReference>
<evidence type="ECO:0000256" key="6">
    <source>
        <dbReference type="ARBA" id="ARBA00023204"/>
    </source>
</evidence>
<dbReference type="GO" id="GO:0034039">
    <property type="term" value="F:8-oxo-7,8-dihydroguanine DNA N-glycosylase activity"/>
    <property type="evidence" value="ECO:0007669"/>
    <property type="project" value="TreeGrafter"/>
</dbReference>
<comment type="subcellular location">
    <subcellularLocation>
        <location evidence="1">Nucleus</location>
    </subcellularLocation>
</comment>
<sequence length="366" mass="40759">MKIIKIPLPSAGANSLALHLQRTLHGGQCFRWKRFLVNSLEIWRGIVNGEVWWLRLSTQTNVLFCQIDASLPVSAPDAIKKIVTYFRLETSIANLYDKWAKIDPNFKKVCDVFQGIRVLDQEPVENTISFICSSNNNIPRITQMVSNLCAEFGSKIPISLPELKTFFGVPLSSFSPEDQEELESPCYSFPDLDVLAKPEVEERLRELGFGYRAKFVQGASKEILRRGGREWLMSLRAMAYPEAHAELVSLPGIGAKVADCVCLMGLGHLEAVPVDVHVLSIARTHYPKALSGVRETKGLSKAAYQAVGNFFRDLYGEKAGWAQAVLFCADLKSLNPPTPDGIPCHATSEQVSPVSLLTKRKKKKNR</sequence>
<dbReference type="PANTHER" id="PTHR10242:SF2">
    <property type="entry name" value="N-GLYCOSYLASE_DNA LYASE"/>
    <property type="match status" value="1"/>
</dbReference>
<dbReference type="FunFam" id="1.10.1670.10:FF:000005">
    <property type="entry name" value="N-glycosylase/DNA lyase OGG1"/>
    <property type="match status" value="1"/>
</dbReference>
<evidence type="ECO:0000256" key="10">
    <source>
        <dbReference type="ARBA" id="ARBA00023295"/>
    </source>
</evidence>
<accession>A0A7R8W2H8</accession>
<dbReference type="SUPFAM" id="SSF55945">
    <property type="entry name" value="TATA-box binding protein-like"/>
    <property type="match status" value="1"/>
</dbReference>
<protein>
    <recommendedName>
        <fullName evidence="12">N-glycosylase/DNA lyase</fullName>
        <ecNumber evidence="3">4.2.99.18</ecNumber>
    </recommendedName>
</protein>
<keyword evidence="10" id="KW-0326">Glycosidase</keyword>
<evidence type="ECO:0000256" key="3">
    <source>
        <dbReference type="ARBA" id="ARBA00012720"/>
    </source>
</evidence>
<dbReference type="InterPro" id="IPR023170">
    <property type="entry name" value="HhH_base_excis_C"/>
</dbReference>
<dbReference type="Pfam" id="PF00730">
    <property type="entry name" value="HhH-GPD"/>
    <property type="match status" value="1"/>
</dbReference>
<dbReference type="GO" id="GO:0006285">
    <property type="term" value="P:base-excision repair, AP site formation"/>
    <property type="evidence" value="ECO:0007669"/>
    <property type="project" value="TreeGrafter"/>
</dbReference>
<dbReference type="OrthoDB" id="238681at2759"/>
<evidence type="ECO:0000256" key="12">
    <source>
        <dbReference type="ARBA" id="ARBA00073127"/>
    </source>
</evidence>
<dbReference type="EC" id="4.2.99.18" evidence="3"/>
<dbReference type="SUPFAM" id="SSF48150">
    <property type="entry name" value="DNA-glycosylase"/>
    <property type="match status" value="1"/>
</dbReference>
<dbReference type="InterPro" id="IPR052054">
    <property type="entry name" value="Oxidative_DNA_repair_enzyme"/>
</dbReference>
<keyword evidence="7" id="KW-0456">Lyase</keyword>
<evidence type="ECO:0000256" key="2">
    <source>
        <dbReference type="ARBA" id="ARBA00010679"/>
    </source>
</evidence>
<dbReference type="AlphaFoldDB" id="A0A7R8W2H8"/>
<organism evidence="13">
    <name type="scientific">Cyprideis torosa</name>
    <dbReference type="NCBI Taxonomy" id="163714"/>
    <lineage>
        <taxon>Eukaryota</taxon>
        <taxon>Metazoa</taxon>
        <taxon>Ecdysozoa</taxon>
        <taxon>Arthropoda</taxon>
        <taxon>Crustacea</taxon>
        <taxon>Oligostraca</taxon>
        <taxon>Ostracoda</taxon>
        <taxon>Podocopa</taxon>
        <taxon>Podocopida</taxon>
        <taxon>Cytherocopina</taxon>
        <taxon>Cytheroidea</taxon>
        <taxon>Cytherideidae</taxon>
        <taxon>Cyprideis</taxon>
    </lineage>
</organism>
<proteinExistence type="inferred from homology"/>
<evidence type="ECO:0000256" key="11">
    <source>
        <dbReference type="ARBA" id="ARBA00044632"/>
    </source>
</evidence>
<dbReference type="PANTHER" id="PTHR10242">
    <property type="entry name" value="8-OXOGUANINE DNA GLYCOSYLASE"/>
    <property type="match status" value="1"/>
</dbReference>
<dbReference type="Gene3D" id="1.10.1670.10">
    <property type="entry name" value="Helix-hairpin-Helix base-excision DNA repair enzymes (C-terminal)"/>
    <property type="match status" value="1"/>
</dbReference>
<keyword evidence="9" id="KW-0511">Multifunctional enzyme</keyword>
<dbReference type="InterPro" id="IPR003265">
    <property type="entry name" value="HhH-GPD_domain"/>
</dbReference>
<dbReference type="Gene3D" id="1.10.340.30">
    <property type="entry name" value="Hypothetical protein, domain 2"/>
    <property type="match status" value="1"/>
</dbReference>
<comment type="similarity">
    <text evidence="2">Belongs to the type-1 OGG1 family.</text>
</comment>
<dbReference type="CDD" id="cd00056">
    <property type="entry name" value="ENDO3c"/>
    <property type="match status" value="1"/>
</dbReference>
<keyword evidence="5" id="KW-0378">Hydrolase</keyword>
<evidence type="ECO:0000256" key="5">
    <source>
        <dbReference type="ARBA" id="ARBA00022801"/>
    </source>
</evidence>
<dbReference type="InterPro" id="IPR012904">
    <property type="entry name" value="OGG_N"/>
</dbReference>
<dbReference type="GO" id="GO:0006289">
    <property type="term" value="P:nucleotide-excision repair"/>
    <property type="evidence" value="ECO:0007669"/>
    <property type="project" value="InterPro"/>
</dbReference>
<evidence type="ECO:0000256" key="1">
    <source>
        <dbReference type="ARBA" id="ARBA00004123"/>
    </source>
</evidence>
<dbReference type="InterPro" id="IPR011257">
    <property type="entry name" value="DNA_glycosylase"/>
</dbReference>
<gene>
    <name evidence="13" type="ORF">CTOB1V02_LOCUS509</name>
</gene>
<reference evidence="13" key="1">
    <citation type="submission" date="2020-11" db="EMBL/GenBank/DDBJ databases">
        <authorList>
            <person name="Tran Van P."/>
        </authorList>
    </citation>
    <scope>NUCLEOTIDE SEQUENCE</scope>
</reference>
<evidence type="ECO:0000313" key="13">
    <source>
        <dbReference type="EMBL" id="CAD7222507.1"/>
    </source>
</evidence>
<evidence type="ECO:0000256" key="8">
    <source>
        <dbReference type="ARBA" id="ARBA00023242"/>
    </source>
</evidence>
<dbReference type="GO" id="GO:0003684">
    <property type="term" value="F:damaged DNA binding"/>
    <property type="evidence" value="ECO:0007669"/>
    <property type="project" value="InterPro"/>
</dbReference>
<evidence type="ECO:0000256" key="4">
    <source>
        <dbReference type="ARBA" id="ARBA00022763"/>
    </source>
</evidence>
<name>A0A7R8W2H8_9CRUS</name>
<dbReference type="Pfam" id="PF07934">
    <property type="entry name" value="OGG_N"/>
    <property type="match status" value="1"/>
</dbReference>
<keyword evidence="8" id="KW-0539">Nucleus</keyword>